<gene>
    <name evidence="2" type="ORF">RISW2_07980</name>
</gene>
<protein>
    <recommendedName>
        <fullName evidence="4">DUF3329 domain-containing protein</fullName>
    </recommendedName>
</protein>
<keyword evidence="1" id="KW-0472">Membrane</keyword>
<dbReference type="EMBL" id="JAME01000002">
    <property type="protein sequence ID" value="ETX30735.1"/>
    <property type="molecule type" value="Genomic_DNA"/>
</dbReference>
<dbReference type="AlphaFoldDB" id="X7FD43"/>
<dbReference type="OrthoDB" id="7362327at2"/>
<evidence type="ECO:0000256" key="1">
    <source>
        <dbReference type="SAM" id="Phobius"/>
    </source>
</evidence>
<evidence type="ECO:0008006" key="4">
    <source>
        <dbReference type="Google" id="ProtNLM"/>
    </source>
</evidence>
<keyword evidence="1" id="KW-1133">Transmembrane helix</keyword>
<sequence length="78" mass="8699">MKSLFDLQSPRMRPLWLRIAITGLTLAWALVELSNGAIGWAILFGAAGLWCAWQFFVVWDPDKAAPPRDGQDEGPRSD</sequence>
<accession>X7FD43</accession>
<proteinExistence type="predicted"/>
<keyword evidence="1" id="KW-0812">Transmembrane</keyword>
<dbReference type="STRING" id="1449351.RISW2_07980"/>
<name>X7FD43_9RHOB</name>
<feature type="transmembrane region" description="Helical" evidence="1">
    <location>
        <begin position="15"/>
        <end position="31"/>
    </location>
</feature>
<evidence type="ECO:0000313" key="2">
    <source>
        <dbReference type="EMBL" id="ETX30735.1"/>
    </source>
</evidence>
<dbReference type="Proteomes" id="UP000023430">
    <property type="component" value="Unassembled WGS sequence"/>
</dbReference>
<evidence type="ECO:0000313" key="3">
    <source>
        <dbReference type="Proteomes" id="UP000023430"/>
    </source>
</evidence>
<feature type="transmembrane region" description="Helical" evidence="1">
    <location>
        <begin position="37"/>
        <end position="59"/>
    </location>
</feature>
<keyword evidence="3" id="KW-1185">Reference proteome</keyword>
<organism evidence="2 3">
    <name type="scientific">Roseivivax isoporae LMG 25204</name>
    <dbReference type="NCBI Taxonomy" id="1449351"/>
    <lineage>
        <taxon>Bacteria</taxon>
        <taxon>Pseudomonadati</taxon>
        <taxon>Pseudomonadota</taxon>
        <taxon>Alphaproteobacteria</taxon>
        <taxon>Rhodobacterales</taxon>
        <taxon>Roseobacteraceae</taxon>
        <taxon>Roseivivax</taxon>
    </lineage>
</organism>
<dbReference type="RefSeq" id="WP_043765790.1">
    <property type="nucleotide sequence ID" value="NZ_JAME01000002.1"/>
</dbReference>
<reference evidence="2 3" key="1">
    <citation type="submission" date="2014-01" db="EMBL/GenBank/DDBJ databases">
        <title>Roseivivax isoporae LMG 25204 Genome Sequencing.</title>
        <authorList>
            <person name="Lai Q."/>
            <person name="Li G."/>
            <person name="Shao Z."/>
        </authorList>
    </citation>
    <scope>NUCLEOTIDE SEQUENCE [LARGE SCALE GENOMIC DNA]</scope>
    <source>
        <strain evidence="2 3">LMG 25204</strain>
    </source>
</reference>
<comment type="caution">
    <text evidence="2">The sequence shown here is derived from an EMBL/GenBank/DDBJ whole genome shotgun (WGS) entry which is preliminary data.</text>
</comment>